<organism evidence="1 2">
    <name type="scientific">Reichenbachiella carrageenanivorans</name>
    <dbReference type="NCBI Taxonomy" id="2979869"/>
    <lineage>
        <taxon>Bacteria</taxon>
        <taxon>Pseudomonadati</taxon>
        <taxon>Bacteroidota</taxon>
        <taxon>Cytophagia</taxon>
        <taxon>Cytophagales</taxon>
        <taxon>Reichenbachiellaceae</taxon>
        <taxon>Reichenbachiella</taxon>
    </lineage>
</organism>
<protein>
    <recommendedName>
        <fullName evidence="3">Addiction module component</fullName>
    </recommendedName>
</protein>
<reference evidence="1" key="1">
    <citation type="submission" date="2022-10" db="EMBL/GenBank/DDBJ databases">
        <title>Comparative genomics and taxonomic characterization of three novel marine species of genus Reichenbachiella exhibiting antioxidant and polysaccharide degradation activities.</title>
        <authorList>
            <person name="Muhammad N."/>
            <person name="Lee Y.-J."/>
            <person name="Ko J."/>
            <person name="Kim S.-G."/>
        </authorList>
    </citation>
    <scope>NUCLEOTIDE SEQUENCE</scope>
    <source>
        <strain evidence="1">Wsw4-B4</strain>
    </source>
</reference>
<evidence type="ECO:0008006" key="3">
    <source>
        <dbReference type="Google" id="ProtNLM"/>
    </source>
</evidence>
<proteinExistence type="predicted"/>
<keyword evidence="2" id="KW-1185">Reference proteome</keyword>
<gene>
    <name evidence="1" type="ORF">N7E81_17620</name>
</gene>
<dbReference type="Proteomes" id="UP001062165">
    <property type="component" value="Chromosome"/>
</dbReference>
<accession>A0ABY6D5P7</accession>
<name>A0ABY6D5P7_9BACT</name>
<dbReference type="RefSeq" id="WP_263050918.1">
    <property type="nucleotide sequence ID" value="NZ_CP106735.1"/>
</dbReference>
<evidence type="ECO:0000313" key="2">
    <source>
        <dbReference type="Proteomes" id="UP001062165"/>
    </source>
</evidence>
<evidence type="ECO:0000313" key="1">
    <source>
        <dbReference type="EMBL" id="UXX79175.1"/>
    </source>
</evidence>
<dbReference type="EMBL" id="CP106735">
    <property type="protein sequence ID" value="UXX79175.1"/>
    <property type="molecule type" value="Genomic_DNA"/>
</dbReference>
<sequence>MNLFENPITKVLYENWCEKINERFPELEFSNNNILSLIDHSQTLSSNSKFFVYLNMATVGTKYRITLIERIKSIQDRDILDEVNRLLEVDIDDTIYNTTKEQKQEIEQARIQLANGQGVSSEQADREIEEWLSK</sequence>